<dbReference type="GO" id="GO:0016740">
    <property type="term" value="F:transferase activity"/>
    <property type="evidence" value="ECO:0007669"/>
    <property type="project" value="UniProtKB-KW"/>
</dbReference>
<protein>
    <submittedName>
        <fullName evidence="1">UDP-glucose:glycoprotein glucosyltransferase</fullName>
    </submittedName>
</protein>
<organism evidence="1 2">
    <name type="scientific">Paenibacillus amylolyticus</name>
    <dbReference type="NCBI Taxonomy" id="1451"/>
    <lineage>
        <taxon>Bacteria</taxon>
        <taxon>Bacillati</taxon>
        <taxon>Bacillota</taxon>
        <taxon>Bacilli</taxon>
        <taxon>Bacillales</taxon>
        <taxon>Paenibacillaceae</taxon>
        <taxon>Paenibacillus</taxon>
    </lineage>
</organism>
<dbReference type="Proteomes" id="UP000069697">
    <property type="component" value="Unassembled WGS sequence"/>
</dbReference>
<dbReference type="EMBL" id="BCNV01000001">
    <property type="protein sequence ID" value="GAS83390.1"/>
    <property type="molecule type" value="Genomic_DNA"/>
</dbReference>
<keyword evidence="1" id="KW-0808">Transferase</keyword>
<comment type="caution">
    <text evidence="1">The sequence shown here is derived from an EMBL/GenBank/DDBJ whole genome shotgun (WGS) entry which is preliminary data.</text>
</comment>
<sequence length="92" mass="10247">MIGFPWKTSTGLLPVYFRVPFTFIASPILKTVGVVTSRIKSDATTRSVIVSSFFSVDEHPAIIMNTANTNIKILLFILIISYHLSRTLTNDT</sequence>
<accession>A0A117I296</accession>
<reference evidence="1 2" key="1">
    <citation type="journal article" date="2016" name="Genome Announc.">
        <title>Draft Genome Sequence of Paenibacillus amylolyticus Heshi-A3, Isolated from Fermented Rice Bran in a Japanese Fermented Seafood Dish.</title>
        <authorList>
            <person name="Akuzawa S."/>
            <person name="Nagaoka J."/>
            <person name="Kanekatsu M."/>
            <person name="Kubota E."/>
            <person name="Ohtake R."/>
            <person name="Suzuki T."/>
            <person name="Kanesaki Y."/>
        </authorList>
    </citation>
    <scope>NUCLEOTIDE SEQUENCE [LARGE SCALE GENOMIC DNA]</scope>
    <source>
        <strain evidence="1 2">Heshi-A3</strain>
    </source>
</reference>
<dbReference type="AlphaFoldDB" id="A0A117I296"/>
<proteinExistence type="predicted"/>
<reference evidence="2" key="2">
    <citation type="submission" date="2016-01" db="EMBL/GenBank/DDBJ databases">
        <title>Draft Genome Sequence of Paenibacillus amylolyticus Heshi-A3 that Was Isolated from Fermented Rice Bran with Aging Salted Mackerel, Which Was Named Heshiko as Traditional Fermented Seafood in Japan.</title>
        <authorList>
            <person name="Akuzawa S."/>
            <person name="Nakagawa J."/>
            <person name="Kanekatsu T."/>
            <person name="Kubota E."/>
            <person name="Ohtake R."/>
            <person name="Suzuki T."/>
            <person name="Kanesaki Y."/>
        </authorList>
    </citation>
    <scope>NUCLEOTIDE SEQUENCE [LARGE SCALE GENOMIC DNA]</scope>
    <source>
        <strain evidence="2">Heshi-A3</strain>
    </source>
</reference>
<evidence type="ECO:0000313" key="2">
    <source>
        <dbReference type="Proteomes" id="UP000069697"/>
    </source>
</evidence>
<gene>
    <name evidence="1" type="ORF">PAHA3_3468</name>
</gene>
<name>A0A117I296_PAEAM</name>
<evidence type="ECO:0000313" key="1">
    <source>
        <dbReference type="EMBL" id="GAS83390.1"/>
    </source>
</evidence>